<evidence type="ECO:0000259" key="1">
    <source>
        <dbReference type="PROSITE" id="PS50213"/>
    </source>
</evidence>
<dbReference type="SUPFAM" id="SSF82153">
    <property type="entry name" value="FAS1 domain"/>
    <property type="match status" value="2"/>
</dbReference>
<dbReference type="InterPro" id="IPR050904">
    <property type="entry name" value="Adhesion/Biosynth-related"/>
</dbReference>
<dbReference type="OrthoDB" id="9800666at2"/>
<comment type="caution">
    <text evidence="2">The sequence shown here is derived from an EMBL/GenBank/DDBJ whole genome shotgun (WGS) entry which is preliminary data.</text>
</comment>
<dbReference type="PROSITE" id="PS51257">
    <property type="entry name" value="PROKAR_LIPOPROTEIN"/>
    <property type="match status" value="1"/>
</dbReference>
<dbReference type="EMBL" id="QOVM01000005">
    <property type="protein sequence ID" value="RXG21649.1"/>
    <property type="molecule type" value="Genomic_DNA"/>
</dbReference>
<evidence type="ECO:0000313" key="3">
    <source>
        <dbReference type="Proteomes" id="UP000289238"/>
    </source>
</evidence>
<feature type="domain" description="FAS1" evidence="1">
    <location>
        <begin position="181"/>
        <end position="328"/>
    </location>
</feature>
<organism evidence="2 3">
    <name type="scientific">Leeuwenhoekiella aequorea</name>
    <dbReference type="NCBI Taxonomy" id="283736"/>
    <lineage>
        <taxon>Bacteria</taxon>
        <taxon>Pseudomonadati</taxon>
        <taxon>Bacteroidota</taxon>
        <taxon>Flavobacteriia</taxon>
        <taxon>Flavobacteriales</taxon>
        <taxon>Flavobacteriaceae</taxon>
        <taxon>Leeuwenhoekiella</taxon>
    </lineage>
</organism>
<dbReference type="PANTHER" id="PTHR10900">
    <property type="entry name" value="PERIOSTIN-RELATED"/>
    <property type="match status" value="1"/>
</dbReference>
<evidence type="ECO:0000313" key="2">
    <source>
        <dbReference type="EMBL" id="RXG21649.1"/>
    </source>
</evidence>
<dbReference type="InterPro" id="IPR036378">
    <property type="entry name" value="FAS1_dom_sf"/>
</dbReference>
<dbReference type="PROSITE" id="PS50213">
    <property type="entry name" value="FAS1"/>
    <property type="match status" value="2"/>
</dbReference>
<feature type="domain" description="FAS1" evidence="1">
    <location>
        <begin position="33"/>
        <end position="169"/>
    </location>
</feature>
<dbReference type="RefSeq" id="WP_128758261.1">
    <property type="nucleotide sequence ID" value="NZ_QOVM01000005.1"/>
</dbReference>
<dbReference type="Gene3D" id="2.30.180.10">
    <property type="entry name" value="FAS1 domain"/>
    <property type="match status" value="2"/>
</dbReference>
<protein>
    <submittedName>
        <fullName evidence="2">Putative surface protein with fasciclin (FAS1) repeats</fullName>
    </submittedName>
</protein>
<reference evidence="2 3" key="1">
    <citation type="submission" date="2018-07" db="EMBL/GenBank/DDBJ databases">
        <title>Leeuwenhoekiella genomics.</title>
        <authorList>
            <person name="Tahon G."/>
            <person name="Willems A."/>
        </authorList>
    </citation>
    <scope>NUCLEOTIDE SEQUENCE [LARGE SCALE GENOMIC DNA]</scope>
    <source>
        <strain evidence="2 3">LMG 22550</strain>
    </source>
</reference>
<keyword evidence="3" id="KW-1185">Reference proteome</keyword>
<dbReference type="GO" id="GO:0005615">
    <property type="term" value="C:extracellular space"/>
    <property type="evidence" value="ECO:0007669"/>
    <property type="project" value="TreeGrafter"/>
</dbReference>
<dbReference type="Proteomes" id="UP000289238">
    <property type="component" value="Unassembled WGS sequence"/>
</dbReference>
<proteinExistence type="predicted"/>
<dbReference type="SMART" id="SM00554">
    <property type="entry name" value="FAS1"/>
    <property type="match status" value="2"/>
</dbReference>
<dbReference type="AlphaFoldDB" id="A0A4Q0P7E2"/>
<accession>A0A4Q0P7E2</accession>
<dbReference type="Pfam" id="PF02469">
    <property type="entry name" value="Fasciclin"/>
    <property type="match status" value="2"/>
</dbReference>
<dbReference type="InterPro" id="IPR000782">
    <property type="entry name" value="FAS1_domain"/>
</dbReference>
<gene>
    <name evidence="2" type="ORF">DSM00_2498</name>
</gene>
<name>A0A4Q0P7E2_9FLAO</name>
<sequence>MKNLYKYTGIAIALLSVVLTSSCESESAYEDQLTSIAGVAVANPAFSTLESAAINANLVGVLSNANPNDPSGDYTVFAPTNDAFARLGLEEATLGVLTTPFLTNALLYHVSNGNLVSGGFEAGGSSNSALGISRRFVMRGSDVYINGSKILATDVRAQNGTVHVIDKVMIATGGNVVESAVALQSAQVFKTPELSYLVEAVLYAELAEALSNPDANFTVFAPNDQAFINLGAALGLTFTQPSDVRQLDKALVTEVLLNHVFADVSADKFTSELSAGSYDALGSDSITLGAFNNGTLTVSGSGNATPANMVIPDVQTTNGIVHVIDQVLLPVL</sequence>
<dbReference type="PANTHER" id="PTHR10900:SF77">
    <property type="entry name" value="FI19380P1"/>
    <property type="match status" value="1"/>
</dbReference>